<evidence type="ECO:0000256" key="3">
    <source>
        <dbReference type="ARBA" id="ARBA00022989"/>
    </source>
</evidence>
<evidence type="ECO:0000256" key="2">
    <source>
        <dbReference type="ARBA" id="ARBA00022692"/>
    </source>
</evidence>
<keyword evidence="9" id="KW-1185">Reference proteome</keyword>
<evidence type="ECO:0000256" key="5">
    <source>
        <dbReference type="ARBA" id="ARBA00038359"/>
    </source>
</evidence>
<evidence type="ECO:0000259" key="7">
    <source>
        <dbReference type="Pfam" id="PF20684"/>
    </source>
</evidence>
<evidence type="ECO:0000313" key="8">
    <source>
        <dbReference type="EMBL" id="KJZ74757.1"/>
    </source>
</evidence>
<keyword evidence="4 6" id="KW-0472">Membrane</keyword>
<evidence type="ECO:0000256" key="4">
    <source>
        <dbReference type="ARBA" id="ARBA00023136"/>
    </source>
</evidence>
<sequence length="395" mass="43453">MSTPRTFNAEIFALFGTGLATVVIRLFVRPGAQAGIRFPSLDDGFVAVATVFFIVETLLAYFFENEAHGLTNSYMSPDERAALVSQPGSREAESRILGSKLQLGSWTSHSVVVWFLKAAVCCIYLRLANRHHGEYRPAAFVGFVLLAASWLGASLNLVLSCRPLPHMWQVDADPGPFCQPATSPALIWTYMSLGLFTYVYLLLVPMPVLFRAAVPKRHKLLTVALMGCGYLAAFAAINRAVVVSQLKDIGLGRRWEIRESFAMLFTANMATVLPRLMAACSREAQPNPVNEANPRISRAARISSFVFGDDKLISFPEVAKLRERSVSDPESLWVGEGKDEVGIQLQVDVLVEAQNDLAAVESGNYTGVWSGDKGGHQVRSKYFGDDIPRRSYAKQ</sequence>
<feature type="transmembrane region" description="Helical" evidence="6">
    <location>
        <begin position="139"/>
        <end position="159"/>
    </location>
</feature>
<keyword evidence="3 6" id="KW-1133">Transmembrane helix</keyword>
<dbReference type="InterPro" id="IPR049326">
    <property type="entry name" value="Rhodopsin_dom_fungi"/>
</dbReference>
<dbReference type="EMBL" id="KQ030523">
    <property type="protein sequence ID" value="KJZ74757.1"/>
    <property type="molecule type" value="Genomic_DNA"/>
</dbReference>
<evidence type="ECO:0000256" key="1">
    <source>
        <dbReference type="ARBA" id="ARBA00004141"/>
    </source>
</evidence>
<name>A0A0F7ZZT2_9HYPO</name>
<organism evidence="8 9">
    <name type="scientific">Hirsutella minnesotensis 3608</name>
    <dbReference type="NCBI Taxonomy" id="1043627"/>
    <lineage>
        <taxon>Eukaryota</taxon>
        <taxon>Fungi</taxon>
        <taxon>Dikarya</taxon>
        <taxon>Ascomycota</taxon>
        <taxon>Pezizomycotina</taxon>
        <taxon>Sordariomycetes</taxon>
        <taxon>Hypocreomycetidae</taxon>
        <taxon>Hypocreales</taxon>
        <taxon>Ophiocordycipitaceae</taxon>
        <taxon>Hirsutella</taxon>
    </lineage>
</organism>
<feature type="transmembrane region" description="Helical" evidence="6">
    <location>
        <begin position="187"/>
        <end position="208"/>
    </location>
</feature>
<accession>A0A0F7ZZT2</accession>
<feature type="transmembrane region" description="Helical" evidence="6">
    <location>
        <begin position="40"/>
        <end position="63"/>
    </location>
</feature>
<comment type="subcellular location">
    <subcellularLocation>
        <location evidence="1">Membrane</location>
        <topology evidence="1">Multi-pass membrane protein</topology>
    </subcellularLocation>
</comment>
<dbReference type="PANTHER" id="PTHR33048">
    <property type="entry name" value="PTH11-LIKE INTEGRAL MEMBRANE PROTEIN (AFU_ORTHOLOGUE AFUA_5G11245)"/>
    <property type="match status" value="1"/>
</dbReference>
<feature type="domain" description="Rhodopsin" evidence="7">
    <location>
        <begin position="40"/>
        <end position="248"/>
    </location>
</feature>
<evidence type="ECO:0000313" key="9">
    <source>
        <dbReference type="Proteomes" id="UP000054481"/>
    </source>
</evidence>
<dbReference type="Pfam" id="PF20684">
    <property type="entry name" value="Fung_rhodopsin"/>
    <property type="match status" value="1"/>
</dbReference>
<proteinExistence type="inferred from homology"/>
<protein>
    <recommendedName>
        <fullName evidence="7">Rhodopsin domain-containing protein</fullName>
    </recommendedName>
</protein>
<feature type="transmembrane region" description="Helical" evidence="6">
    <location>
        <begin position="6"/>
        <end position="28"/>
    </location>
</feature>
<gene>
    <name evidence="8" type="ORF">HIM_05874</name>
</gene>
<keyword evidence="2 6" id="KW-0812">Transmembrane</keyword>
<dbReference type="Proteomes" id="UP000054481">
    <property type="component" value="Unassembled WGS sequence"/>
</dbReference>
<dbReference type="GO" id="GO:0016020">
    <property type="term" value="C:membrane"/>
    <property type="evidence" value="ECO:0007669"/>
    <property type="project" value="UniProtKB-SubCell"/>
</dbReference>
<evidence type="ECO:0000256" key="6">
    <source>
        <dbReference type="SAM" id="Phobius"/>
    </source>
</evidence>
<dbReference type="PANTHER" id="PTHR33048:SF2">
    <property type="entry name" value="SRPK"/>
    <property type="match status" value="1"/>
</dbReference>
<feature type="transmembrane region" description="Helical" evidence="6">
    <location>
        <begin position="220"/>
        <end position="241"/>
    </location>
</feature>
<dbReference type="OrthoDB" id="2988756at2759"/>
<dbReference type="InterPro" id="IPR052337">
    <property type="entry name" value="SAT4-like"/>
</dbReference>
<dbReference type="AlphaFoldDB" id="A0A0F7ZZT2"/>
<reference evidence="8 9" key="1">
    <citation type="journal article" date="2014" name="Genome Biol. Evol.">
        <title>Comparative genomics and transcriptomics analyses reveal divergent lifestyle features of nematode endoparasitic fungus Hirsutella minnesotensis.</title>
        <authorList>
            <person name="Lai Y."/>
            <person name="Liu K."/>
            <person name="Zhang X."/>
            <person name="Zhang X."/>
            <person name="Li K."/>
            <person name="Wang N."/>
            <person name="Shu C."/>
            <person name="Wu Y."/>
            <person name="Wang C."/>
            <person name="Bushley K.E."/>
            <person name="Xiang M."/>
            <person name="Liu X."/>
        </authorList>
    </citation>
    <scope>NUCLEOTIDE SEQUENCE [LARGE SCALE GENOMIC DNA]</scope>
    <source>
        <strain evidence="8 9">3608</strain>
    </source>
</reference>
<comment type="similarity">
    <text evidence="5">Belongs to the SAT4 family.</text>
</comment>